<dbReference type="RefSeq" id="WP_084231292.1">
    <property type="nucleotide sequence ID" value="NZ_FWWR01000011.1"/>
</dbReference>
<dbReference type="PANTHER" id="PTHR21600">
    <property type="entry name" value="MITOCHONDRIAL RNA PSEUDOURIDINE SYNTHASE"/>
    <property type="match status" value="1"/>
</dbReference>
<evidence type="ECO:0000256" key="2">
    <source>
        <dbReference type="ARBA" id="ARBA00010876"/>
    </source>
</evidence>
<evidence type="ECO:0000313" key="8">
    <source>
        <dbReference type="EMBL" id="SMB91113.1"/>
    </source>
</evidence>
<dbReference type="GO" id="GO:0140098">
    <property type="term" value="F:catalytic activity, acting on RNA"/>
    <property type="evidence" value="ECO:0007669"/>
    <property type="project" value="UniProtKB-ARBA"/>
</dbReference>
<dbReference type="PANTHER" id="PTHR21600:SF83">
    <property type="entry name" value="PSEUDOURIDYLATE SYNTHASE RPUSD4, MITOCHONDRIAL"/>
    <property type="match status" value="1"/>
</dbReference>
<comment type="similarity">
    <text evidence="2 6">Belongs to the pseudouridine synthase RluA family.</text>
</comment>
<proteinExistence type="inferred from homology"/>
<evidence type="ECO:0000259" key="7">
    <source>
        <dbReference type="Pfam" id="PF00849"/>
    </source>
</evidence>
<evidence type="ECO:0000256" key="4">
    <source>
        <dbReference type="PIRSR" id="PIRSR606225-1"/>
    </source>
</evidence>
<dbReference type="InterPro" id="IPR050188">
    <property type="entry name" value="RluA_PseudoU_synthase"/>
</dbReference>
<protein>
    <recommendedName>
        <fullName evidence="6">Pseudouridine synthase</fullName>
        <ecNumber evidence="6">5.4.99.-</ecNumber>
    </recommendedName>
</protein>
<evidence type="ECO:0000313" key="9">
    <source>
        <dbReference type="Proteomes" id="UP000192368"/>
    </source>
</evidence>
<dbReference type="InterPro" id="IPR036986">
    <property type="entry name" value="S4_RNA-bd_sf"/>
</dbReference>
<reference evidence="9" key="1">
    <citation type="submission" date="2017-04" db="EMBL/GenBank/DDBJ databases">
        <authorList>
            <person name="Varghese N."/>
            <person name="Submissions S."/>
        </authorList>
    </citation>
    <scope>NUCLEOTIDE SEQUENCE [LARGE SCALE GENOMIC DNA]</scope>
    <source>
        <strain evidence="9">DSM 20463</strain>
    </source>
</reference>
<dbReference type="OrthoDB" id="9807829at2"/>
<dbReference type="STRING" id="573058.SAMN00017477_1755"/>
<dbReference type="Proteomes" id="UP000192368">
    <property type="component" value="Unassembled WGS sequence"/>
</dbReference>
<evidence type="ECO:0000256" key="1">
    <source>
        <dbReference type="ARBA" id="ARBA00000073"/>
    </source>
</evidence>
<feature type="active site" evidence="4">
    <location>
        <position position="147"/>
    </location>
</feature>
<keyword evidence="9" id="KW-1185">Reference proteome</keyword>
<dbReference type="SUPFAM" id="SSF55120">
    <property type="entry name" value="Pseudouridine synthase"/>
    <property type="match status" value="1"/>
</dbReference>
<dbReference type="PROSITE" id="PS01129">
    <property type="entry name" value="PSI_RLU"/>
    <property type="match status" value="1"/>
</dbReference>
<dbReference type="GO" id="GO:0001522">
    <property type="term" value="P:pseudouridine synthesis"/>
    <property type="evidence" value="ECO:0007669"/>
    <property type="project" value="InterPro"/>
</dbReference>
<dbReference type="InterPro" id="IPR006145">
    <property type="entry name" value="PsdUridine_synth_RsuA/RluA"/>
</dbReference>
<dbReference type="NCBIfam" id="TIGR00005">
    <property type="entry name" value="rluA_subfam"/>
    <property type="match status" value="1"/>
</dbReference>
<dbReference type="Gene3D" id="3.10.290.10">
    <property type="entry name" value="RNA-binding S4 domain"/>
    <property type="match status" value="1"/>
</dbReference>
<dbReference type="InterPro" id="IPR020103">
    <property type="entry name" value="PsdUridine_synth_cat_dom_sf"/>
</dbReference>
<dbReference type="Gene3D" id="3.30.2350.10">
    <property type="entry name" value="Pseudouridine synthase"/>
    <property type="match status" value="1"/>
</dbReference>
<dbReference type="GO" id="GO:0003723">
    <property type="term" value="F:RNA binding"/>
    <property type="evidence" value="ECO:0007669"/>
    <property type="project" value="UniProtKB-KW"/>
</dbReference>
<name>A0A1W1VD19_PEPAS</name>
<feature type="domain" description="Pseudouridine synthase RsuA/RluA-like" evidence="7">
    <location>
        <begin position="93"/>
        <end position="248"/>
    </location>
</feature>
<comment type="catalytic activity">
    <reaction evidence="1 6">
        <text>a uridine in RNA = a pseudouridine in RNA</text>
        <dbReference type="Rhea" id="RHEA:48348"/>
        <dbReference type="Rhea" id="RHEA-COMP:12068"/>
        <dbReference type="Rhea" id="RHEA-COMP:12069"/>
        <dbReference type="ChEBI" id="CHEBI:65314"/>
        <dbReference type="ChEBI" id="CHEBI:65315"/>
    </reaction>
</comment>
<dbReference type="EMBL" id="FWWR01000011">
    <property type="protein sequence ID" value="SMB91113.1"/>
    <property type="molecule type" value="Genomic_DNA"/>
</dbReference>
<dbReference type="Pfam" id="PF00849">
    <property type="entry name" value="PseudoU_synth_2"/>
    <property type="match status" value="1"/>
</dbReference>
<evidence type="ECO:0000256" key="3">
    <source>
        <dbReference type="ARBA" id="ARBA00023235"/>
    </source>
</evidence>
<dbReference type="CDD" id="cd02869">
    <property type="entry name" value="PseudoU_synth_RluA_like"/>
    <property type="match status" value="1"/>
</dbReference>
<keyword evidence="5" id="KW-0694">RNA-binding</keyword>
<dbReference type="GO" id="GO:0009982">
    <property type="term" value="F:pseudouridine synthase activity"/>
    <property type="evidence" value="ECO:0007669"/>
    <property type="project" value="InterPro"/>
</dbReference>
<accession>A0A1W1VD19</accession>
<dbReference type="AlphaFoldDB" id="A0A1W1VD19"/>
<dbReference type="PROSITE" id="PS50889">
    <property type="entry name" value="S4"/>
    <property type="match status" value="1"/>
</dbReference>
<evidence type="ECO:0000256" key="5">
    <source>
        <dbReference type="PROSITE-ProRule" id="PRU00182"/>
    </source>
</evidence>
<dbReference type="GO" id="GO:0006396">
    <property type="term" value="P:RNA processing"/>
    <property type="evidence" value="ECO:0007669"/>
    <property type="project" value="UniProtKB-ARBA"/>
</dbReference>
<keyword evidence="3 6" id="KW-0413">Isomerase</keyword>
<comment type="function">
    <text evidence="6">Responsible for synthesis of pseudouridine from uracil.</text>
</comment>
<gene>
    <name evidence="8" type="ORF">SAMN00017477_1755</name>
</gene>
<organism evidence="8 9">
    <name type="scientific">Peptoniphilus asaccharolyticus DSM 20463</name>
    <dbReference type="NCBI Taxonomy" id="573058"/>
    <lineage>
        <taxon>Bacteria</taxon>
        <taxon>Bacillati</taxon>
        <taxon>Bacillota</taxon>
        <taxon>Tissierellia</taxon>
        <taxon>Tissierellales</taxon>
        <taxon>Peptoniphilaceae</taxon>
        <taxon>Peptoniphilus</taxon>
    </lineage>
</organism>
<dbReference type="InterPro" id="IPR006225">
    <property type="entry name" value="PsdUridine_synth_RluC/D"/>
</dbReference>
<evidence type="ECO:0000256" key="6">
    <source>
        <dbReference type="RuleBase" id="RU362028"/>
    </source>
</evidence>
<dbReference type="SUPFAM" id="SSF55174">
    <property type="entry name" value="Alpha-L RNA-binding motif"/>
    <property type="match status" value="1"/>
</dbReference>
<dbReference type="EC" id="5.4.99.-" evidence="6"/>
<sequence length="320" mass="36911">MQTILINKNDAGQRIDRFLKKYFEKANLSFIYKNLRKKNIVVNKKKVVPEFILSEGDKIDLFLSDDTIKKFQTGEKELRRGKNYPIVIYEDENIILMNKPAGILSHNDSKAFEKNMVDMMVDYLIARGEYVPRVENSFRPAICNRLDRNTSGIIIGAKNANSLRIINDAIKKHNVDKFYTTLVYGEVKADFKDVSKLVKDEKNNKVRVSKTEGKDSITEFSVVKSEEYSLLSVKLITGRTHQIRTVLKSKGFPIVGDIKYGNERINRKFLEKYGYKSQFLHNNKIVFGNLEGDLSYLKGKIFEVDLPEKESKIVKDIFGD</sequence>
<dbReference type="InterPro" id="IPR006224">
    <property type="entry name" value="PsdUridine_synth_RluA-like_CS"/>
</dbReference>